<evidence type="ECO:0000259" key="10">
    <source>
        <dbReference type="Pfam" id="PF00591"/>
    </source>
</evidence>
<sequence>MTTMELSAVLAKLTRREDLTDAEATFAVQQIASEKAAENPVAVGVLLALLAAKGESAAEVAAFARHMRSEAVNVHVSSGRPTLDIVGTGGDGANTVNLSTAAAVLAASCGALVAKHGNRSVSSRSGSADVLEELGVPMLKPHHVGPCLEEAQIAFMYAPHFHPAMRYVAPVRKAIGIRCVFNILGPLLNPAGCKRMVIGVYTPKLLDVFGEVLLALGVEHGLVVHCAGLDELNSMGPADVVEVRRDAEKPFRRYELRPEDVGVPAVTLEQLKGGDATENAAILRKVFSGGMNSECPVGNTIAYNAGAGLYVYGLADSIKSGYEMAKKQLSSGKALATLDNWAQVAQQLHAEPQLMDQDQVSGVSGSSDAVATITDYAYARQLVQAYFAMLTVGCQRANCTNTNCCSNPQTQALTVTEAALKSIYFATKAPVSLCSEIAFEQQQEEAFPTAESPELPQQEETQISPEPQEADGNQTEDNKQSSKAELHPETPDEVPKIKQAETSTVQSIPTTTNLDRKSTPRRRLSVAVQLDTGLNKNRELPVKRPTVITRVAVQPKQKTDVDPPSVRVNEPVDTPEQQQQHEQVAPKPVKGARQRLLSRPKEKLFDAIRRSFSRSKKAPLGST</sequence>
<dbReference type="EC" id="2.4.2.18" evidence="2"/>
<proteinExistence type="inferred from homology"/>
<gene>
    <name evidence="13" type="ORF">JG688_00009936</name>
</gene>
<keyword evidence="7" id="KW-0057">Aromatic amino acid biosynthesis</keyword>
<feature type="compositionally biased region" description="Basic and acidic residues" evidence="9">
    <location>
        <begin position="476"/>
        <end position="499"/>
    </location>
</feature>
<reference evidence="13" key="1">
    <citation type="submission" date="2021-01" db="EMBL/GenBank/DDBJ databases">
        <title>Phytophthora aleatoria, a newly-described species from Pinus radiata is distinct from Phytophthora cactorum isolates based on comparative genomics.</title>
        <authorList>
            <person name="Mcdougal R."/>
            <person name="Panda P."/>
            <person name="Williams N."/>
            <person name="Studholme D.J."/>
        </authorList>
    </citation>
    <scope>NUCLEOTIDE SEQUENCE</scope>
    <source>
        <strain evidence="13">NZFS 4037</strain>
    </source>
</reference>
<dbReference type="PANTHER" id="PTHR43285:SF2">
    <property type="entry name" value="ANTHRANILATE PHOSPHORIBOSYLTRANSFERASE"/>
    <property type="match status" value="1"/>
</dbReference>
<evidence type="ECO:0000259" key="11">
    <source>
        <dbReference type="Pfam" id="PF02885"/>
    </source>
</evidence>
<keyword evidence="4" id="KW-0328">Glycosyltransferase</keyword>
<evidence type="ECO:0000256" key="9">
    <source>
        <dbReference type="SAM" id="MobiDB-lite"/>
    </source>
</evidence>
<feature type="domain" description="Glycosyl transferase family 3 N-terminal" evidence="11">
    <location>
        <begin position="9"/>
        <end position="70"/>
    </location>
</feature>
<evidence type="ECO:0000256" key="6">
    <source>
        <dbReference type="ARBA" id="ARBA00022822"/>
    </source>
</evidence>
<dbReference type="AlphaFoldDB" id="A0A8J5J5K1"/>
<keyword evidence="6" id="KW-0822">Tryptophan biosynthesis</keyword>
<evidence type="ECO:0000256" key="4">
    <source>
        <dbReference type="ARBA" id="ARBA00022676"/>
    </source>
</evidence>
<evidence type="ECO:0000256" key="7">
    <source>
        <dbReference type="ARBA" id="ARBA00023141"/>
    </source>
</evidence>
<comment type="pathway">
    <text evidence="1">Amino-acid biosynthesis; L-tryptophan biosynthesis; L-tryptophan from chorismate: step 2/5.</text>
</comment>
<dbReference type="InterPro" id="IPR005940">
    <property type="entry name" value="Anthranilate_Pribosyl_Tfrase"/>
</dbReference>
<dbReference type="EMBL" id="JAENGY010000597">
    <property type="protein sequence ID" value="KAG6959769.1"/>
    <property type="molecule type" value="Genomic_DNA"/>
</dbReference>
<organism evidence="13 14">
    <name type="scientific">Phytophthora aleatoria</name>
    <dbReference type="NCBI Taxonomy" id="2496075"/>
    <lineage>
        <taxon>Eukaryota</taxon>
        <taxon>Sar</taxon>
        <taxon>Stramenopiles</taxon>
        <taxon>Oomycota</taxon>
        <taxon>Peronosporomycetes</taxon>
        <taxon>Peronosporales</taxon>
        <taxon>Peronosporaceae</taxon>
        <taxon>Phytophthora</taxon>
    </lineage>
</organism>
<evidence type="ECO:0000256" key="3">
    <source>
        <dbReference type="ARBA" id="ARBA00022605"/>
    </source>
</evidence>
<dbReference type="Pfam" id="PF00591">
    <property type="entry name" value="Glycos_transf_3"/>
    <property type="match status" value="1"/>
</dbReference>
<dbReference type="HAMAP" id="MF_00211">
    <property type="entry name" value="TrpD"/>
    <property type="match status" value="1"/>
</dbReference>
<evidence type="ECO:0000256" key="5">
    <source>
        <dbReference type="ARBA" id="ARBA00022679"/>
    </source>
</evidence>
<evidence type="ECO:0000313" key="13">
    <source>
        <dbReference type="EMBL" id="KAG6959769.1"/>
    </source>
</evidence>
<dbReference type="FunFam" id="3.40.1030.10:FF:000002">
    <property type="entry name" value="Anthranilate phosphoribosyltransferase"/>
    <property type="match status" value="1"/>
</dbReference>
<dbReference type="Pfam" id="PF02885">
    <property type="entry name" value="Glycos_trans_3N"/>
    <property type="match status" value="1"/>
</dbReference>
<evidence type="ECO:0000313" key="14">
    <source>
        <dbReference type="Proteomes" id="UP000709295"/>
    </source>
</evidence>
<name>A0A8J5J5K1_9STRA</name>
<keyword evidence="3" id="KW-0028">Amino-acid biosynthesis</keyword>
<evidence type="ECO:0000256" key="1">
    <source>
        <dbReference type="ARBA" id="ARBA00004907"/>
    </source>
</evidence>
<keyword evidence="5" id="KW-0808">Transferase</keyword>
<dbReference type="NCBIfam" id="TIGR01245">
    <property type="entry name" value="trpD"/>
    <property type="match status" value="1"/>
</dbReference>
<protein>
    <recommendedName>
        <fullName evidence="2">anthranilate phosphoribosyltransferase</fullName>
        <ecNumber evidence="2">2.4.2.18</ecNumber>
    </recommendedName>
</protein>
<dbReference type="InterPro" id="IPR032353">
    <property type="entry name" value="AZUL"/>
</dbReference>
<dbReference type="InterPro" id="IPR017459">
    <property type="entry name" value="Glycosyl_Trfase_fam3_N_dom"/>
</dbReference>
<keyword evidence="14" id="KW-1185">Reference proteome</keyword>
<comment type="caution">
    <text evidence="13">The sequence shown here is derived from an EMBL/GenBank/DDBJ whole genome shotgun (WGS) entry which is preliminary data.</text>
</comment>
<dbReference type="GO" id="GO:0004048">
    <property type="term" value="F:anthranilate phosphoribosyltransferase activity"/>
    <property type="evidence" value="ECO:0007669"/>
    <property type="project" value="UniProtKB-EC"/>
</dbReference>
<evidence type="ECO:0000256" key="8">
    <source>
        <dbReference type="ARBA" id="ARBA00061500"/>
    </source>
</evidence>
<dbReference type="GO" id="GO:0000162">
    <property type="term" value="P:L-tryptophan biosynthetic process"/>
    <property type="evidence" value="ECO:0007669"/>
    <property type="project" value="UniProtKB-KW"/>
</dbReference>
<feature type="compositionally biased region" description="Polar residues" evidence="9">
    <location>
        <begin position="458"/>
        <end position="475"/>
    </location>
</feature>
<dbReference type="PANTHER" id="PTHR43285">
    <property type="entry name" value="ANTHRANILATE PHOSPHORIBOSYLTRANSFERASE"/>
    <property type="match status" value="1"/>
</dbReference>
<dbReference type="GO" id="GO:0005829">
    <property type="term" value="C:cytosol"/>
    <property type="evidence" value="ECO:0007669"/>
    <property type="project" value="TreeGrafter"/>
</dbReference>
<dbReference type="InterPro" id="IPR000312">
    <property type="entry name" value="Glycosyl_Trfase_fam3"/>
</dbReference>
<feature type="region of interest" description="Disordered" evidence="9">
    <location>
        <begin position="551"/>
        <end position="602"/>
    </location>
</feature>
<feature type="domain" description="Ubiquitin-protein ligase E3A N-terminal zinc-binding" evidence="12">
    <location>
        <begin position="379"/>
        <end position="434"/>
    </location>
</feature>
<dbReference type="Proteomes" id="UP000709295">
    <property type="component" value="Unassembled WGS sequence"/>
</dbReference>
<accession>A0A8J5J5K1</accession>
<feature type="region of interest" description="Disordered" evidence="9">
    <location>
        <begin position="443"/>
        <end position="523"/>
    </location>
</feature>
<dbReference type="Pfam" id="PF16558">
    <property type="entry name" value="AZUL"/>
    <property type="match status" value="1"/>
</dbReference>
<evidence type="ECO:0000256" key="2">
    <source>
        <dbReference type="ARBA" id="ARBA00011948"/>
    </source>
</evidence>
<evidence type="ECO:0000259" key="12">
    <source>
        <dbReference type="Pfam" id="PF16558"/>
    </source>
</evidence>
<comment type="similarity">
    <text evidence="8">Belongs to the anthranilate phosphoribosyltransferase family.</text>
</comment>
<feature type="domain" description="Glycosyl transferase family 3" evidence="10">
    <location>
        <begin position="81"/>
        <end position="335"/>
    </location>
</feature>
<feature type="compositionally biased region" description="Polar residues" evidence="9">
    <location>
        <begin position="500"/>
        <end position="513"/>
    </location>
</feature>